<dbReference type="InterPro" id="IPR050237">
    <property type="entry name" value="ATP-dep_AMP-bd_enzyme"/>
</dbReference>
<dbReference type="AlphaFoldDB" id="A0A1J0VWZ3"/>
<sequence length="311" mass="31794">MESTAVAYADRAAVLDGDCLHDYTTLWEAVGLLAADLAAAGVRPGQRAAIYIGSGYESLLVMLAVEHLGAVAVPLDIFEPVEHAVRTVLATRVDHLIGHIGDGHLVDELADDPATSGATAVTVADDYTLIRLWRPRQAPSTGPGGFAFCLSGAAAALTVGSAGLAAGAGELRAELAITAEDVVAVTAPLTTRAAVVAVLAAVQAGACLSLRRYPGSDPAQVAEQLGDDEASVLVCTAAGLAELRAAGSHALHTVRVLVLPSAGDPAAPTMPAVVLPEAPHSRTRLGVTAFRGSRPARSARRSQVCSCRHQD</sequence>
<dbReference type="SUPFAM" id="SSF56801">
    <property type="entry name" value="Acetyl-CoA synthetase-like"/>
    <property type="match status" value="1"/>
</dbReference>
<evidence type="ECO:0000259" key="1">
    <source>
        <dbReference type="Pfam" id="PF00501"/>
    </source>
</evidence>
<dbReference type="PANTHER" id="PTHR43767:SF1">
    <property type="entry name" value="NONRIBOSOMAL PEPTIDE SYNTHASE PES1 (EUROFUNG)-RELATED"/>
    <property type="match status" value="1"/>
</dbReference>
<name>A0A1J0VWZ3_9NOCA</name>
<proteinExistence type="predicted"/>
<dbReference type="Gene3D" id="3.40.50.980">
    <property type="match status" value="2"/>
</dbReference>
<keyword evidence="3" id="KW-1185">Reference proteome</keyword>
<feature type="domain" description="AMP-dependent synthetase/ligase" evidence="1">
    <location>
        <begin position="3"/>
        <end position="98"/>
    </location>
</feature>
<dbReference type="Proteomes" id="UP000183810">
    <property type="component" value="Chromosome"/>
</dbReference>
<reference evidence="2" key="1">
    <citation type="submission" date="2016-11" db="EMBL/GenBank/DDBJ databases">
        <authorList>
            <person name="Jaros S."/>
            <person name="Januszkiewicz K."/>
            <person name="Wedrychowicz H."/>
        </authorList>
    </citation>
    <scope>NUCLEOTIDE SEQUENCE [LARGE SCALE GENOMIC DNA]</scope>
    <source>
        <strain evidence="2">Y48</strain>
    </source>
</reference>
<accession>A0A1J0VWZ3</accession>
<protein>
    <recommendedName>
        <fullName evidence="1">AMP-dependent synthetase/ligase domain-containing protein</fullName>
    </recommendedName>
</protein>
<evidence type="ECO:0000313" key="3">
    <source>
        <dbReference type="Proteomes" id="UP000183810"/>
    </source>
</evidence>
<dbReference type="Pfam" id="PF00501">
    <property type="entry name" value="AMP-binding"/>
    <property type="match status" value="1"/>
</dbReference>
<gene>
    <name evidence="2" type="ORF">BOX37_24315</name>
</gene>
<dbReference type="EMBL" id="CP018082">
    <property type="protein sequence ID" value="APE36533.1"/>
    <property type="molecule type" value="Genomic_DNA"/>
</dbReference>
<dbReference type="InterPro" id="IPR000873">
    <property type="entry name" value="AMP-dep_synth/lig_dom"/>
</dbReference>
<evidence type="ECO:0000313" key="2">
    <source>
        <dbReference type="EMBL" id="APE36533.1"/>
    </source>
</evidence>
<dbReference type="KEGG" id="nsl:BOX37_24315"/>
<dbReference type="PANTHER" id="PTHR43767">
    <property type="entry name" value="LONG-CHAIN-FATTY-ACID--COA LIGASE"/>
    <property type="match status" value="1"/>
</dbReference>
<organism evidence="2 3">
    <name type="scientific">Nocardia mangyaensis</name>
    <dbReference type="NCBI Taxonomy" id="2213200"/>
    <lineage>
        <taxon>Bacteria</taxon>
        <taxon>Bacillati</taxon>
        <taxon>Actinomycetota</taxon>
        <taxon>Actinomycetes</taxon>
        <taxon>Mycobacteriales</taxon>
        <taxon>Nocardiaceae</taxon>
        <taxon>Nocardia</taxon>
    </lineage>
</organism>